<accession>A0AAF0XMC6</accession>
<dbReference type="GO" id="GO:0000776">
    <property type="term" value="C:kinetochore"/>
    <property type="evidence" value="ECO:0007669"/>
    <property type="project" value="InterPro"/>
</dbReference>
<dbReference type="GO" id="GO:0051315">
    <property type="term" value="P:attachment of mitotic spindle microtubules to kinetochore"/>
    <property type="evidence" value="ECO:0007669"/>
    <property type="project" value="TreeGrafter"/>
</dbReference>
<evidence type="ECO:0000256" key="3">
    <source>
        <dbReference type="ARBA" id="ARBA00023242"/>
    </source>
</evidence>
<name>A0AAF0XMC6_DAUCS</name>
<dbReference type="GO" id="GO:0051382">
    <property type="term" value="P:kinetochore assembly"/>
    <property type="evidence" value="ECO:0007669"/>
    <property type="project" value="InterPro"/>
</dbReference>
<dbReference type="GO" id="GO:0005634">
    <property type="term" value="C:nucleus"/>
    <property type="evidence" value="ECO:0007669"/>
    <property type="project" value="UniProtKB-SubCell"/>
</dbReference>
<dbReference type="GO" id="GO:0019237">
    <property type="term" value="F:centromeric DNA binding"/>
    <property type="evidence" value="ECO:0007669"/>
    <property type="project" value="InterPro"/>
</dbReference>
<reference evidence="5" key="1">
    <citation type="journal article" date="2016" name="Nat. Genet.">
        <title>A high-quality carrot genome assembly provides new insights into carotenoid accumulation and asterid genome evolution.</title>
        <authorList>
            <person name="Iorizzo M."/>
            <person name="Ellison S."/>
            <person name="Senalik D."/>
            <person name="Zeng P."/>
            <person name="Satapoomin P."/>
            <person name="Huang J."/>
            <person name="Bowman M."/>
            <person name="Iovene M."/>
            <person name="Sanseverino W."/>
            <person name="Cavagnaro P."/>
            <person name="Yildiz M."/>
            <person name="Macko-Podgorni A."/>
            <person name="Moranska E."/>
            <person name="Grzebelus E."/>
            <person name="Grzebelus D."/>
            <person name="Ashrafi H."/>
            <person name="Zheng Z."/>
            <person name="Cheng S."/>
            <person name="Spooner D."/>
            <person name="Van Deynze A."/>
            <person name="Simon P."/>
        </authorList>
    </citation>
    <scope>NUCLEOTIDE SEQUENCE</scope>
    <source>
        <tissue evidence="5">Leaf</tissue>
    </source>
</reference>
<feature type="region of interest" description="Disordered" evidence="4">
    <location>
        <begin position="1"/>
        <end position="25"/>
    </location>
</feature>
<evidence type="ECO:0000256" key="2">
    <source>
        <dbReference type="ARBA" id="ARBA00010291"/>
    </source>
</evidence>
<dbReference type="EMBL" id="CP093349">
    <property type="protein sequence ID" value="WOH10743.1"/>
    <property type="molecule type" value="Genomic_DNA"/>
</dbReference>
<dbReference type="PANTHER" id="PTHR16684:SF11">
    <property type="entry name" value="CENTROMERE PROTEIN C"/>
    <property type="match status" value="1"/>
</dbReference>
<keyword evidence="6" id="KW-1185">Reference proteome</keyword>
<evidence type="ECO:0000256" key="1">
    <source>
        <dbReference type="ARBA" id="ARBA00004123"/>
    </source>
</evidence>
<comment type="subcellular location">
    <subcellularLocation>
        <location evidence="1">Nucleus</location>
    </subcellularLocation>
</comment>
<sequence length="435" mass="47933">MATKGAPTSNKSDPTYSLQSQEQRSLNDALRKANGILHGGSGALNSFLLSMLALENNDEADASMSIRNPREKRPALGHKPAQFSLRPNISQASADFKVNLNIDQLHDPVDFFPAYDPKDEMQRHKDGSIYKINDSILSENPRSRQPGILGKSVSYKHHYSSAVSENDDNFLSSQEAIQEDSLCPSKFVWQQETAHSDIDLQGKEVVESIPKTEKRISEILDKLLSESIEILDGDGAPSSMQEGLQTKPVNVDKYLPDFSCTGRSIIALEKEFPQNRILQTDAPKLIRGLSGKSPIKSKNVAENPVHNLASSTTPKSPFAALSLLNKHISQLKPNSDPFVDLDIDLSSARNASSVEEFNRLSQKVDEGKGLIISSKLTSPTEVEATRTAVNGIFSIRYLASQVWILFIVSPEMKFCTKTCICFILKICLNFITGPS</sequence>
<gene>
    <name evidence="5" type="ORF">DCAR_0730213</name>
</gene>
<reference evidence="5" key="2">
    <citation type="submission" date="2022-03" db="EMBL/GenBank/DDBJ databases">
        <title>Draft title - Genomic analysis of global carrot germplasm unveils the trajectory of domestication and the origin of high carotenoid orange carrot.</title>
        <authorList>
            <person name="Iorizzo M."/>
            <person name="Ellison S."/>
            <person name="Senalik D."/>
            <person name="Macko-Podgorni A."/>
            <person name="Grzebelus D."/>
            <person name="Bostan H."/>
            <person name="Rolling W."/>
            <person name="Curaba J."/>
            <person name="Simon P."/>
        </authorList>
    </citation>
    <scope>NUCLEOTIDE SEQUENCE</scope>
    <source>
        <tissue evidence="5">Leaf</tissue>
    </source>
</reference>
<evidence type="ECO:0000313" key="5">
    <source>
        <dbReference type="EMBL" id="WOH10743.1"/>
    </source>
</evidence>
<evidence type="ECO:0000256" key="4">
    <source>
        <dbReference type="SAM" id="MobiDB-lite"/>
    </source>
</evidence>
<dbReference type="GO" id="GO:0051455">
    <property type="term" value="P:spindle attachment to meiosis I kinetochore"/>
    <property type="evidence" value="ECO:0007669"/>
    <property type="project" value="TreeGrafter"/>
</dbReference>
<evidence type="ECO:0000313" key="6">
    <source>
        <dbReference type="Proteomes" id="UP000077755"/>
    </source>
</evidence>
<comment type="similarity">
    <text evidence="2">Belongs to the CENP-C/MIF2 family.</text>
</comment>
<dbReference type="Proteomes" id="UP000077755">
    <property type="component" value="Chromosome 7"/>
</dbReference>
<dbReference type="InterPro" id="IPR028386">
    <property type="entry name" value="CENP-C/Mif2/cnp3"/>
</dbReference>
<protein>
    <submittedName>
        <fullName evidence="5">Uncharacterized protein</fullName>
    </submittedName>
</protein>
<dbReference type="AlphaFoldDB" id="A0AAF0XMC6"/>
<proteinExistence type="inferred from homology"/>
<organism evidence="5 6">
    <name type="scientific">Daucus carota subsp. sativus</name>
    <name type="common">Carrot</name>
    <dbReference type="NCBI Taxonomy" id="79200"/>
    <lineage>
        <taxon>Eukaryota</taxon>
        <taxon>Viridiplantae</taxon>
        <taxon>Streptophyta</taxon>
        <taxon>Embryophyta</taxon>
        <taxon>Tracheophyta</taxon>
        <taxon>Spermatophyta</taxon>
        <taxon>Magnoliopsida</taxon>
        <taxon>eudicotyledons</taxon>
        <taxon>Gunneridae</taxon>
        <taxon>Pentapetalae</taxon>
        <taxon>asterids</taxon>
        <taxon>campanulids</taxon>
        <taxon>Apiales</taxon>
        <taxon>Apiaceae</taxon>
        <taxon>Apioideae</taxon>
        <taxon>Scandiceae</taxon>
        <taxon>Daucinae</taxon>
        <taxon>Daucus</taxon>
        <taxon>Daucus sect. Daucus</taxon>
    </lineage>
</organism>
<dbReference type="PANTHER" id="PTHR16684">
    <property type="entry name" value="CENTROMERE PROTEIN C"/>
    <property type="match status" value="1"/>
</dbReference>
<keyword evidence="3" id="KW-0539">Nucleus</keyword>